<dbReference type="Gene3D" id="1.20.120.1240">
    <property type="entry name" value="Dynamin, middle domain"/>
    <property type="match status" value="1"/>
</dbReference>
<reference evidence="3" key="1">
    <citation type="submission" date="2021-07" db="EMBL/GenBank/DDBJ databases">
        <authorList>
            <person name="Durling M."/>
        </authorList>
    </citation>
    <scope>NUCLEOTIDE SEQUENCE</scope>
</reference>
<comment type="caution">
    <text evidence="3">The sequence shown here is derived from an EMBL/GenBank/DDBJ whole genome shotgun (WGS) entry which is preliminary data.</text>
</comment>
<evidence type="ECO:0000313" key="4">
    <source>
        <dbReference type="Proteomes" id="UP000701801"/>
    </source>
</evidence>
<dbReference type="EMBL" id="CAJVRM010000168">
    <property type="protein sequence ID" value="CAG8976238.1"/>
    <property type="molecule type" value="Genomic_DNA"/>
</dbReference>
<accession>A0A9N9LLB7</accession>
<feature type="domain" description="GED" evidence="2">
    <location>
        <begin position="354"/>
        <end position="450"/>
    </location>
</feature>
<evidence type="ECO:0000313" key="3">
    <source>
        <dbReference type="EMBL" id="CAG8976238.1"/>
    </source>
</evidence>
<dbReference type="InterPro" id="IPR020850">
    <property type="entry name" value="GED_dom"/>
</dbReference>
<keyword evidence="4" id="KW-1185">Reference proteome</keyword>
<name>A0A9N9LLB7_9HELO</name>
<dbReference type="Proteomes" id="UP000701801">
    <property type="component" value="Unassembled WGS sequence"/>
</dbReference>
<dbReference type="OrthoDB" id="5061070at2759"/>
<organism evidence="3 4">
    <name type="scientific">Hymenoscyphus albidus</name>
    <dbReference type="NCBI Taxonomy" id="595503"/>
    <lineage>
        <taxon>Eukaryota</taxon>
        <taxon>Fungi</taxon>
        <taxon>Dikarya</taxon>
        <taxon>Ascomycota</taxon>
        <taxon>Pezizomycotina</taxon>
        <taxon>Leotiomycetes</taxon>
        <taxon>Helotiales</taxon>
        <taxon>Helotiaceae</taxon>
        <taxon>Hymenoscyphus</taxon>
    </lineage>
</organism>
<dbReference type="PROSITE" id="PS51388">
    <property type="entry name" value="GED"/>
    <property type="match status" value="1"/>
</dbReference>
<feature type="region of interest" description="Disordered" evidence="1">
    <location>
        <begin position="115"/>
        <end position="156"/>
    </location>
</feature>
<protein>
    <recommendedName>
        <fullName evidence="2">GED domain-containing protein</fullName>
    </recommendedName>
</protein>
<proteinExistence type="predicted"/>
<sequence>MIWESLLDIEEDVQLQTREINERLAALPEVSQDQVQFTVRNILHKFAAEAENMLAGKILVGKFALQGQDRFHNQWRILCKQFQSALEQMQPELICTYPSADGFPDRPRLRNEEQINLVSDEDEDEEVRQPANKRQAPDDQFPRTPAKPPFLNRAQTPVTPVKQEIIASPSLMHRLTLPNQNAAKFGPFSRDDLEYGRNSWTIAEVKQTIDENAIPGRVLTAMEPWKHPLETFHETTFTMLRKHMNNVLSDVLRNYQGTELYRASKKHINEFISYHEKIQQERLMTLYNAEHVALFTTDLPGFKIHKQQALDKLNAACREARVQVWLQAPANQGPKDKEHMKDEDLAKYLPYSRELEVAAYVIGYYHLARVRFAEAVCGSTKVSLFMEMEKEIKYLLEGKLELNVGDCEEKCQMLLFGNARIAQKRHELLKMQEKLKAASNVLERIRGLIDSNIDDSDITMQPDNGGIDVDPVEGNHAWDRCGVDAPIDFTRYRR</sequence>
<evidence type="ECO:0000259" key="2">
    <source>
        <dbReference type="PROSITE" id="PS51388"/>
    </source>
</evidence>
<gene>
    <name evidence="3" type="ORF">HYALB_00012005</name>
</gene>
<dbReference type="AlphaFoldDB" id="A0A9N9LLB7"/>
<evidence type="ECO:0000256" key="1">
    <source>
        <dbReference type="SAM" id="MobiDB-lite"/>
    </source>
</evidence>